<gene>
    <name evidence="2" type="ORF">MNB_SV-10-118</name>
</gene>
<keyword evidence="1" id="KW-0472">Membrane</keyword>
<feature type="transmembrane region" description="Helical" evidence="1">
    <location>
        <begin position="109"/>
        <end position="127"/>
    </location>
</feature>
<proteinExistence type="predicted"/>
<evidence type="ECO:0000313" key="2">
    <source>
        <dbReference type="EMBL" id="SFV55854.1"/>
    </source>
</evidence>
<organism evidence="2">
    <name type="scientific">hydrothermal vent metagenome</name>
    <dbReference type="NCBI Taxonomy" id="652676"/>
    <lineage>
        <taxon>unclassified sequences</taxon>
        <taxon>metagenomes</taxon>
        <taxon>ecological metagenomes</taxon>
    </lineage>
</organism>
<dbReference type="EMBL" id="FPHL01000012">
    <property type="protein sequence ID" value="SFV55854.1"/>
    <property type="molecule type" value="Genomic_DNA"/>
</dbReference>
<feature type="transmembrane region" description="Helical" evidence="1">
    <location>
        <begin position="80"/>
        <end position="103"/>
    </location>
</feature>
<sequence>MDKKELEVLESGNMTVVVAGAAAVALSIIGLAGILPIVLVSAAAIAIGVSLVLAGMAAAEEKKKILASTQGGRYTSPGMFTVGLGLEIIAGVASIVLGILSLLKMDPAVLLGADVIVLGMAFLAMSATDARENANKLNAPELTKAHRISYESAKVAIDIQILVGISTITLGILAIIGIAPVTLLLVAFLASGASLAIKGTTLGVRLYEERND</sequence>
<name>A0A1W1BQT5_9ZZZZ</name>
<keyword evidence="1" id="KW-0812">Transmembrane</keyword>
<keyword evidence="1" id="KW-1133">Transmembrane helix</keyword>
<feature type="transmembrane region" description="Helical" evidence="1">
    <location>
        <begin position="155"/>
        <end position="179"/>
    </location>
</feature>
<protein>
    <submittedName>
        <fullName evidence="2">Uncharacterized protein</fullName>
    </submittedName>
</protein>
<dbReference type="AlphaFoldDB" id="A0A1W1BQT5"/>
<evidence type="ECO:0000256" key="1">
    <source>
        <dbReference type="SAM" id="Phobius"/>
    </source>
</evidence>
<feature type="transmembrane region" description="Helical" evidence="1">
    <location>
        <begin position="37"/>
        <end position="59"/>
    </location>
</feature>
<feature type="transmembrane region" description="Helical" evidence="1">
    <location>
        <begin position="12"/>
        <end position="31"/>
    </location>
</feature>
<accession>A0A1W1BQT5</accession>
<reference evidence="2" key="1">
    <citation type="submission" date="2016-10" db="EMBL/GenBank/DDBJ databases">
        <authorList>
            <person name="de Groot N.N."/>
        </authorList>
    </citation>
    <scope>NUCLEOTIDE SEQUENCE</scope>
</reference>